<evidence type="ECO:0000313" key="3">
    <source>
        <dbReference type="EnsemblMetazoa" id="XP_050519158.1"/>
    </source>
</evidence>
<dbReference type="RefSeq" id="XP_050519158.1">
    <property type="nucleotide sequence ID" value="XM_050663201.1"/>
</dbReference>
<protein>
    <submittedName>
        <fullName evidence="3">Uncharacterized protein</fullName>
    </submittedName>
</protein>
<reference evidence="3" key="1">
    <citation type="submission" date="2025-05" db="UniProtKB">
        <authorList>
            <consortium name="EnsemblMetazoa"/>
        </authorList>
    </citation>
    <scope>IDENTIFICATION</scope>
</reference>
<keyword evidence="2" id="KW-0732">Signal</keyword>
<accession>A0ABM5L9P2</accession>
<dbReference type="Proteomes" id="UP001652700">
    <property type="component" value="Unplaced"/>
</dbReference>
<dbReference type="EnsemblMetazoa" id="XM_050663200.1">
    <property type="protein sequence ID" value="XP_050519157.1"/>
    <property type="gene ID" value="LOC126893229"/>
</dbReference>
<name>A0ABM5L9P2_DIAVI</name>
<feature type="chain" id="PRO_5045028562" evidence="2">
    <location>
        <begin position="21"/>
        <end position="500"/>
    </location>
</feature>
<proteinExistence type="predicted"/>
<keyword evidence="4" id="KW-1185">Reference proteome</keyword>
<evidence type="ECO:0000256" key="1">
    <source>
        <dbReference type="SAM" id="MobiDB-lite"/>
    </source>
</evidence>
<feature type="signal peptide" evidence="2">
    <location>
        <begin position="1"/>
        <end position="20"/>
    </location>
</feature>
<dbReference type="EnsemblMetazoa" id="XM_050663201.1">
    <property type="protein sequence ID" value="XP_050519158.1"/>
    <property type="gene ID" value="LOC126893229"/>
</dbReference>
<feature type="region of interest" description="Disordered" evidence="1">
    <location>
        <begin position="469"/>
        <end position="500"/>
    </location>
</feature>
<evidence type="ECO:0000313" key="4">
    <source>
        <dbReference type="Proteomes" id="UP001652700"/>
    </source>
</evidence>
<organism evidence="3 4">
    <name type="scientific">Diabrotica virgifera virgifera</name>
    <name type="common">western corn rootworm</name>
    <dbReference type="NCBI Taxonomy" id="50390"/>
    <lineage>
        <taxon>Eukaryota</taxon>
        <taxon>Metazoa</taxon>
        <taxon>Ecdysozoa</taxon>
        <taxon>Arthropoda</taxon>
        <taxon>Hexapoda</taxon>
        <taxon>Insecta</taxon>
        <taxon>Pterygota</taxon>
        <taxon>Neoptera</taxon>
        <taxon>Endopterygota</taxon>
        <taxon>Coleoptera</taxon>
        <taxon>Polyphaga</taxon>
        <taxon>Cucujiformia</taxon>
        <taxon>Chrysomeloidea</taxon>
        <taxon>Chrysomelidae</taxon>
        <taxon>Galerucinae</taxon>
        <taxon>Diabroticina</taxon>
        <taxon>Diabroticites</taxon>
        <taxon>Diabrotica</taxon>
    </lineage>
</organism>
<dbReference type="GeneID" id="126893229"/>
<sequence length="500" mass="52791">MKLVLGTLFLGVLIFNKASPRQISYGKLERLQDALKRFSINDINLLPNENDRLKQTTPEKRGCMYLIGESCSNGRVPGAGADSDWIRNGGNVPGKRTWKLFDFHNLPILSGKRCVNLLDESCSNGGASGAGDDSDWINGGNSPGKRSLNVMDDHNVPFVPYSGRITPGKRCVNLLDESCSNGGASGAGDDSDWINGGNSPGKRSLNVMDDHNVPFVPYSDRITPGKRCVNLLDESCSNGGASGAGDDSDWINGGNSPGKRSLNVMDDHNVPFVPYSGRITPGKRCVNLLDESCSNGGASGAGDDSDWINGGNSPGKRSLNVMDDHNVPFVPYSGRITPGKRCVNLLDESCSNGGASGAGDDSDWINGGNSPGKRSLNVMDDHNVPFVPYSGRITPGKRCVNLLDESCSNGGASGAGDDSDWINGGNSPGKRSLNVMDDHNVPFVPYSGRITPGKRCVNLLDESCSNGGASGAGDDSDWINGGNSPGKRSLDVLSNYNGNK</sequence>
<evidence type="ECO:0000256" key="2">
    <source>
        <dbReference type="SAM" id="SignalP"/>
    </source>
</evidence>
<dbReference type="RefSeq" id="XP_050519157.1">
    <property type="nucleotide sequence ID" value="XM_050663200.1"/>
</dbReference>